<dbReference type="InterPro" id="IPR000477">
    <property type="entry name" value="RT_dom"/>
</dbReference>
<dbReference type="Proteomes" id="UP001187531">
    <property type="component" value="Unassembled WGS sequence"/>
</dbReference>
<keyword evidence="6" id="KW-1185">Reference proteome</keyword>
<comment type="similarity">
    <text evidence="1">Belongs to the bacterial ribosomal protein bS18 family.</text>
</comment>
<dbReference type="PANTHER" id="PTHR36688:SF1">
    <property type="entry name" value="ENDONUCLEASE_EXONUCLEASE_PHOSPHATASE DOMAIN-CONTAINING PROTEIN"/>
    <property type="match status" value="1"/>
</dbReference>
<dbReference type="GO" id="GO:0006412">
    <property type="term" value="P:translation"/>
    <property type="evidence" value="ECO:0007669"/>
    <property type="project" value="InterPro"/>
</dbReference>
<evidence type="ECO:0000259" key="4">
    <source>
        <dbReference type="PROSITE" id="PS50878"/>
    </source>
</evidence>
<dbReference type="EMBL" id="JAVRJZ010000015">
    <property type="protein sequence ID" value="KAK2712034.1"/>
    <property type="molecule type" value="Genomic_DNA"/>
</dbReference>
<evidence type="ECO:0000256" key="3">
    <source>
        <dbReference type="ARBA" id="ARBA00023274"/>
    </source>
</evidence>
<proteinExistence type="inferred from homology"/>
<dbReference type="SUPFAM" id="SSF46911">
    <property type="entry name" value="Ribosomal protein S18"/>
    <property type="match status" value="1"/>
</dbReference>
<dbReference type="Gene3D" id="4.10.640.10">
    <property type="entry name" value="Ribosomal protein S18"/>
    <property type="match status" value="1"/>
</dbReference>
<dbReference type="InterPro" id="IPR036870">
    <property type="entry name" value="Ribosomal_bS18_sf"/>
</dbReference>
<dbReference type="Pfam" id="PF00078">
    <property type="entry name" value="RVT_1"/>
    <property type="match status" value="1"/>
</dbReference>
<dbReference type="GO" id="GO:0003735">
    <property type="term" value="F:structural constituent of ribosome"/>
    <property type="evidence" value="ECO:0007669"/>
    <property type="project" value="InterPro"/>
</dbReference>
<protein>
    <recommendedName>
        <fullName evidence="4">Reverse transcriptase domain-containing protein</fullName>
    </recommendedName>
</protein>
<keyword evidence="3" id="KW-0687">Ribonucleoprotein</keyword>
<dbReference type="GO" id="GO:0071897">
    <property type="term" value="P:DNA biosynthetic process"/>
    <property type="evidence" value="ECO:0007669"/>
    <property type="project" value="UniProtKB-ARBA"/>
</dbReference>
<comment type="caution">
    <text evidence="5">The sequence shown here is derived from an EMBL/GenBank/DDBJ whole genome shotgun (WGS) entry which is preliminary data.</text>
</comment>
<dbReference type="InterPro" id="IPR052560">
    <property type="entry name" value="RdDP_mobile_element"/>
</dbReference>
<keyword evidence="2" id="KW-0689">Ribosomal protein</keyword>
<dbReference type="SUPFAM" id="SSF56672">
    <property type="entry name" value="DNA/RNA polymerases"/>
    <property type="match status" value="1"/>
</dbReference>
<dbReference type="CDD" id="cd01650">
    <property type="entry name" value="RT_nLTR_like"/>
    <property type="match status" value="1"/>
</dbReference>
<dbReference type="PANTHER" id="PTHR36688">
    <property type="entry name" value="ENDO/EXONUCLEASE/PHOSPHATASE DOMAIN-CONTAINING PROTEIN"/>
    <property type="match status" value="1"/>
</dbReference>
<gene>
    <name evidence="5" type="ORF">QYM36_010910</name>
</gene>
<dbReference type="AlphaFoldDB" id="A0AA88L3W9"/>
<sequence>MWATFNTLTRKFKEKANKPIQDPHTGQITNDPKTIANILAAVLVNKREQLPSYSTEENNTMKKQIGVAVKEKGDYDKDFEIEELYHVINKLPKNKSPGLDGITNDVIKEMGPKKHLIKHRIEEKIDKALSRRQVGFRKKRSTIDAVVKLENEIKIGMQEKNSVYAIFYDLTSAFDSVPLQLVAQKLSMHIKGKMLDLIISLTKIEESYVAIKNVISDKIQFTKGVPQGGVLSPLLFNLVLADFPFKNVDGQIFADDIVSWAKGRTPEEAKKTMKISVIEAVNWANLNKLVFSNKTVAMIFNANKRNDLQRLEIDVDGLHIPLVNHTRYLGLSIDLKLNMKLHINNILRETSNSINLMKCLAGKNWGADRSILKLFYTAAIRSKIEYAAPLMAEMCNSLRAIVSIPRVPIQGQGIRLNSDVAASGKNNELDLLPEDVNPYEVEKPVCLLCKYDVPVDYKNVRFLSQFVSPFTGRIYGRHITGLCERQQIIVEKAILQSRRMRLMPENRKHPEYIRDPQLFDVNRPLRPHRF</sequence>
<name>A0AA88L3W9_ARTSF</name>
<dbReference type="InterPro" id="IPR001648">
    <property type="entry name" value="Ribosomal_bS18"/>
</dbReference>
<evidence type="ECO:0000256" key="2">
    <source>
        <dbReference type="ARBA" id="ARBA00022980"/>
    </source>
</evidence>
<evidence type="ECO:0000256" key="1">
    <source>
        <dbReference type="ARBA" id="ARBA00005589"/>
    </source>
</evidence>
<dbReference type="GO" id="GO:0005840">
    <property type="term" value="C:ribosome"/>
    <property type="evidence" value="ECO:0007669"/>
    <property type="project" value="UniProtKB-KW"/>
</dbReference>
<dbReference type="PROSITE" id="PS50878">
    <property type="entry name" value="RT_POL"/>
    <property type="match status" value="1"/>
</dbReference>
<feature type="domain" description="Reverse transcriptase" evidence="4">
    <location>
        <begin position="91"/>
        <end position="333"/>
    </location>
</feature>
<evidence type="ECO:0000313" key="6">
    <source>
        <dbReference type="Proteomes" id="UP001187531"/>
    </source>
</evidence>
<reference evidence="5" key="1">
    <citation type="submission" date="2023-07" db="EMBL/GenBank/DDBJ databases">
        <title>Chromosome-level genome assembly of Artemia franciscana.</title>
        <authorList>
            <person name="Jo E."/>
        </authorList>
    </citation>
    <scope>NUCLEOTIDE SEQUENCE</scope>
    <source>
        <tissue evidence="5">Whole body</tissue>
    </source>
</reference>
<dbReference type="GO" id="GO:1990904">
    <property type="term" value="C:ribonucleoprotein complex"/>
    <property type="evidence" value="ECO:0007669"/>
    <property type="project" value="UniProtKB-KW"/>
</dbReference>
<dbReference type="Pfam" id="PF01084">
    <property type="entry name" value="Ribosomal_S18"/>
    <property type="match status" value="1"/>
</dbReference>
<accession>A0AA88L3W9</accession>
<dbReference type="PROSITE" id="PS00057">
    <property type="entry name" value="RIBOSOMAL_S18"/>
    <property type="match status" value="1"/>
</dbReference>
<dbReference type="InterPro" id="IPR018275">
    <property type="entry name" value="Ribosomal_bS18_CS"/>
</dbReference>
<evidence type="ECO:0000313" key="5">
    <source>
        <dbReference type="EMBL" id="KAK2712034.1"/>
    </source>
</evidence>
<organism evidence="5 6">
    <name type="scientific">Artemia franciscana</name>
    <name type="common">Brine shrimp</name>
    <name type="synonym">Artemia sanfranciscana</name>
    <dbReference type="NCBI Taxonomy" id="6661"/>
    <lineage>
        <taxon>Eukaryota</taxon>
        <taxon>Metazoa</taxon>
        <taxon>Ecdysozoa</taxon>
        <taxon>Arthropoda</taxon>
        <taxon>Crustacea</taxon>
        <taxon>Branchiopoda</taxon>
        <taxon>Anostraca</taxon>
        <taxon>Artemiidae</taxon>
        <taxon>Artemia</taxon>
    </lineage>
</organism>
<dbReference type="InterPro" id="IPR043502">
    <property type="entry name" value="DNA/RNA_pol_sf"/>
</dbReference>